<dbReference type="AlphaFoldDB" id="A0A9P0KVR9"/>
<dbReference type="Proteomes" id="UP001152888">
    <property type="component" value="Unassembled WGS sequence"/>
</dbReference>
<proteinExistence type="inferred from homology"/>
<reference evidence="14" key="1">
    <citation type="submission" date="2022-03" db="EMBL/GenBank/DDBJ databases">
        <authorList>
            <person name="Sayadi A."/>
        </authorList>
    </citation>
    <scope>NUCLEOTIDE SEQUENCE</scope>
</reference>
<evidence type="ECO:0000256" key="11">
    <source>
        <dbReference type="ARBA" id="ARBA00023303"/>
    </source>
</evidence>
<keyword evidence="7" id="KW-0915">Sodium</keyword>
<evidence type="ECO:0000256" key="13">
    <source>
        <dbReference type="SAM" id="Phobius"/>
    </source>
</evidence>
<keyword evidence="9 13" id="KW-0472">Membrane</keyword>
<keyword evidence="3 12" id="KW-0813">Transport</keyword>
<keyword evidence="10 12" id="KW-0739">Sodium transport</keyword>
<comment type="caution">
    <text evidence="14">The sequence shown here is derived from an EMBL/GenBank/DDBJ whole genome shotgun (WGS) entry which is preliminary data.</text>
</comment>
<comment type="similarity">
    <text evidence="2 12">Belongs to the amiloride-sensitive sodium channel (TC 1.A.6) family.</text>
</comment>
<evidence type="ECO:0000256" key="4">
    <source>
        <dbReference type="ARBA" id="ARBA00022461"/>
    </source>
</evidence>
<sequence>MQEILTRNAGAQMKHVGLLSYQWLHNGKRNRYIWYLIYTSIWAFTIYMIYFICTTFMENPTYTTLESFHYPVRELAMPGISVCNLNKISKKRAEAYAEKLAISTGINKSDIMNNVTLLGHLYDFSLPADLGTLEHFQVFLETYPDNIQGGSFDTQKVLKELTTPCHETLTDCVLHGAFWNCSDLFVTELTMEGFCCVFNYIAQRKTAEFPRILKENDNNAVKIGNGGLNFKILFNVTDMTYTTMSTLGSKILISLSTDYPDKASGGLSEEIVNIGVESFIRYDAVTTTTTPEVKNYPIEKRKCIFRDEVQTIFGNYSFSDCIMDCKIKSVIALCQCVPFNYFSVFPRSELYDQCTLTDLVCLNSHIRLKMSILV</sequence>
<evidence type="ECO:0008006" key="16">
    <source>
        <dbReference type="Google" id="ProtNLM"/>
    </source>
</evidence>
<protein>
    <recommendedName>
        <fullName evidence="16">Sodium channel protein Nach</fullName>
    </recommendedName>
</protein>
<dbReference type="GO" id="GO:0005886">
    <property type="term" value="C:plasma membrane"/>
    <property type="evidence" value="ECO:0007669"/>
    <property type="project" value="TreeGrafter"/>
</dbReference>
<dbReference type="PANTHER" id="PTHR11690">
    <property type="entry name" value="AMILORIDE-SENSITIVE SODIUM CHANNEL-RELATED"/>
    <property type="match status" value="1"/>
</dbReference>
<feature type="transmembrane region" description="Helical" evidence="13">
    <location>
        <begin position="32"/>
        <end position="52"/>
    </location>
</feature>
<keyword evidence="6 13" id="KW-1133">Transmembrane helix</keyword>
<dbReference type="EMBL" id="CAKOFQ010006889">
    <property type="protein sequence ID" value="CAH1980093.1"/>
    <property type="molecule type" value="Genomic_DNA"/>
</dbReference>
<evidence type="ECO:0000256" key="3">
    <source>
        <dbReference type="ARBA" id="ARBA00022448"/>
    </source>
</evidence>
<evidence type="ECO:0000256" key="10">
    <source>
        <dbReference type="ARBA" id="ARBA00023201"/>
    </source>
</evidence>
<organism evidence="14 15">
    <name type="scientific">Acanthoscelides obtectus</name>
    <name type="common">Bean weevil</name>
    <name type="synonym">Bruchus obtectus</name>
    <dbReference type="NCBI Taxonomy" id="200917"/>
    <lineage>
        <taxon>Eukaryota</taxon>
        <taxon>Metazoa</taxon>
        <taxon>Ecdysozoa</taxon>
        <taxon>Arthropoda</taxon>
        <taxon>Hexapoda</taxon>
        <taxon>Insecta</taxon>
        <taxon>Pterygota</taxon>
        <taxon>Neoptera</taxon>
        <taxon>Endopterygota</taxon>
        <taxon>Coleoptera</taxon>
        <taxon>Polyphaga</taxon>
        <taxon>Cucujiformia</taxon>
        <taxon>Chrysomeloidea</taxon>
        <taxon>Chrysomelidae</taxon>
        <taxon>Bruchinae</taxon>
        <taxon>Bruchini</taxon>
        <taxon>Acanthoscelides</taxon>
    </lineage>
</organism>
<name>A0A9P0KVR9_ACAOB</name>
<dbReference type="PANTHER" id="PTHR11690:SF253">
    <property type="entry name" value="PICKPOCKET 18-RELATED"/>
    <property type="match status" value="1"/>
</dbReference>
<evidence type="ECO:0000256" key="1">
    <source>
        <dbReference type="ARBA" id="ARBA00004141"/>
    </source>
</evidence>
<accession>A0A9P0KVR9</accession>
<gene>
    <name evidence="14" type="ORF">ACAOBT_LOCUS13798</name>
</gene>
<keyword evidence="11 12" id="KW-0407">Ion channel</keyword>
<evidence type="ECO:0000256" key="5">
    <source>
        <dbReference type="ARBA" id="ARBA00022692"/>
    </source>
</evidence>
<keyword evidence="8 12" id="KW-0406">Ion transport</keyword>
<dbReference type="GO" id="GO:0015280">
    <property type="term" value="F:ligand-gated sodium channel activity"/>
    <property type="evidence" value="ECO:0007669"/>
    <property type="project" value="TreeGrafter"/>
</dbReference>
<evidence type="ECO:0000256" key="8">
    <source>
        <dbReference type="ARBA" id="ARBA00023065"/>
    </source>
</evidence>
<comment type="subcellular location">
    <subcellularLocation>
        <location evidence="1">Membrane</location>
        <topology evidence="1">Multi-pass membrane protein</topology>
    </subcellularLocation>
</comment>
<dbReference type="OrthoDB" id="6436100at2759"/>
<evidence type="ECO:0000256" key="6">
    <source>
        <dbReference type="ARBA" id="ARBA00022989"/>
    </source>
</evidence>
<dbReference type="Pfam" id="PF00858">
    <property type="entry name" value="ASC"/>
    <property type="match status" value="1"/>
</dbReference>
<dbReference type="Gene3D" id="2.60.470.10">
    <property type="entry name" value="Acid-sensing ion channels like domains"/>
    <property type="match status" value="1"/>
</dbReference>
<dbReference type="InterPro" id="IPR001873">
    <property type="entry name" value="ENaC"/>
</dbReference>
<keyword evidence="4 12" id="KW-0894">Sodium channel</keyword>
<evidence type="ECO:0000313" key="14">
    <source>
        <dbReference type="EMBL" id="CAH1980093.1"/>
    </source>
</evidence>
<evidence type="ECO:0000256" key="9">
    <source>
        <dbReference type="ARBA" id="ARBA00023136"/>
    </source>
</evidence>
<keyword evidence="15" id="KW-1185">Reference proteome</keyword>
<evidence type="ECO:0000256" key="2">
    <source>
        <dbReference type="ARBA" id="ARBA00007193"/>
    </source>
</evidence>
<evidence type="ECO:0000256" key="12">
    <source>
        <dbReference type="RuleBase" id="RU000679"/>
    </source>
</evidence>
<keyword evidence="5 12" id="KW-0812">Transmembrane</keyword>
<evidence type="ECO:0000313" key="15">
    <source>
        <dbReference type="Proteomes" id="UP001152888"/>
    </source>
</evidence>
<evidence type="ECO:0000256" key="7">
    <source>
        <dbReference type="ARBA" id="ARBA00023053"/>
    </source>
</evidence>